<dbReference type="AlphaFoldDB" id="A0A2N0VIK4"/>
<protein>
    <submittedName>
        <fullName evidence="1">Uncharacterized protein</fullName>
    </submittedName>
</protein>
<keyword evidence="2" id="KW-1185">Reference proteome</keyword>
<evidence type="ECO:0000313" key="1">
    <source>
        <dbReference type="EMBL" id="PKD44022.1"/>
    </source>
</evidence>
<proteinExistence type="predicted"/>
<name>A0A2N0VIK4_9BACT</name>
<sequence length="60" mass="6994">MHKVRPDIICSGATHFRRRIGAPNEEFWIETNSICRANAWIRNSNPRNQFFVDRYSSGGL</sequence>
<accession>A0A2N0VIK4</accession>
<reference evidence="1 2" key="1">
    <citation type="submission" date="2017-11" db="EMBL/GenBank/DDBJ databases">
        <title>Rhodohalobacter 15182 sp. nov., isolated from a salt lake.</title>
        <authorList>
            <person name="Han S."/>
        </authorList>
    </citation>
    <scope>NUCLEOTIDE SEQUENCE [LARGE SCALE GENOMIC DNA]</scope>
    <source>
        <strain evidence="1 2">15182</strain>
    </source>
</reference>
<dbReference type="Proteomes" id="UP000233398">
    <property type="component" value="Unassembled WGS sequence"/>
</dbReference>
<organism evidence="1 2">
    <name type="scientific">Rhodohalobacter barkolensis</name>
    <dbReference type="NCBI Taxonomy" id="2053187"/>
    <lineage>
        <taxon>Bacteria</taxon>
        <taxon>Pseudomonadati</taxon>
        <taxon>Balneolota</taxon>
        <taxon>Balneolia</taxon>
        <taxon>Balneolales</taxon>
        <taxon>Balneolaceae</taxon>
        <taxon>Rhodohalobacter</taxon>
    </lineage>
</organism>
<evidence type="ECO:0000313" key="2">
    <source>
        <dbReference type="Proteomes" id="UP000233398"/>
    </source>
</evidence>
<comment type="caution">
    <text evidence="1">The sequence shown here is derived from an EMBL/GenBank/DDBJ whole genome shotgun (WGS) entry which is preliminary data.</text>
</comment>
<gene>
    <name evidence="1" type="ORF">CWD77_00655</name>
</gene>
<dbReference type="EMBL" id="PISP01000001">
    <property type="protein sequence ID" value="PKD44022.1"/>
    <property type="molecule type" value="Genomic_DNA"/>
</dbReference>